<accession>A0A1G2DFE9</accession>
<evidence type="ECO:0000256" key="1">
    <source>
        <dbReference type="SAM" id="MobiDB-lite"/>
    </source>
</evidence>
<feature type="region of interest" description="Disordered" evidence="1">
    <location>
        <begin position="1"/>
        <end position="46"/>
    </location>
</feature>
<evidence type="ECO:0000313" key="3">
    <source>
        <dbReference type="Proteomes" id="UP000178636"/>
    </source>
</evidence>
<organism evidence="2 3">
    <name type="scientific">Candidatus Lloydbacteria bacterium RIFCSPHIGHO2_02_FULL_54_17</name>
    <dbReference type="NCBI Taxonomy" id="1798664"/>
    <lineage>
        <taxon>Bacteria</taxon>
        <taxon>Candidatus Lloydiibacteriota</taxon>
    </lineage>
</organism>
<comment type="caution">
    <text evidence="2">The sequence shown here is derived from an EMBL/GenBank/DDBJ whole genome shotgun (WGS) entry which is preliminary data.</text>
</comment>
<protein>
    <submittedName>
        <fullName evidence="2">Uncharacterized protein</fullName>
    </submittedName>
</protein>
<feature type="region of interest" description="Disordered" evidence="1">
    <location>
        <begin position="300"/>
        <end position="340"/>
    </location>
</feature>
<sequence length="807" mass="92274">METSHFYPDENKPSSVASFGGDDEWNEPQDLLAGRESHEGAASTQKSDAFDAFAERHAEFLEAFSFSGRYALSHFDHMADRNAFAKEWQLLGINGKEHLLEARKLWVAMKGEGEVLADAMEKRALDSLERAESDGGHTDRLYHLVHIYASLDASREKIFFSKLLSYEKVWNNPDGSTTGFLCERLGKSGDPSVAPELLRYLDHLVSPEYAASEFRSMRIVRCTRALEEVLGAESAAAYEAYAEKSTTFSEWWEKKKALSLFSPAKAQTSLPEVLSAPFDAKEEAEYLKILEHELESARDLSDSGAVGHDPYFDPHDDHYHDDHEDFPEYPEEADPPSPKERELYQKKTINFYGRFRPHLERPVTLTEENTLRALASVTKKEHSTPEDFLNILSGVIDETELLPELPREWKPDELKTFTKVVCTRALTLAVIENDVERAKNEVMQAVGYLDRQVDVQKDLAGDVSISWCFNFLRRLSGSLDRFSVSAESAGDELPESAKQFFVYHQQFRKMREIPAFEELLAEKLRFIVALRLSEQLSDGDEFLDTEYWTPESFRGVQRSAKEFYRSIEANDVPVYWEASESLDEAGAQRCVVFGRDGRYLFTALKAADFGKGARECKYVLVTRNIENNERRVAVAEYLKQHGVELDSYFIDTGYRGSIPEFAIKALAHAGGVEISDEEVNKRIKLLSSSEFGRQSLAARRKLREGSDPVDRIEDRPHQIESPSFYEVTPDGKLLPHEDPKSSLTQLYAWVVEHSVMRNFAPRFEPEKRVKRPKEMEHHRFLERFVAVRSLPHTRWNFGKMSGEKSIF</sequence>
<evidence type="ECO:0000313" key="2">
    <source>
        <dbReference type="EMBL" id="OGZ11681.1"/>
    </source>
</evidence>
<dbReference type="Proteomes" id="UP000178636">
    <property type="component" value="Unassembled WGS sequence"/>
</dbReference>
<feature type="compositionally biased region" description="Basic and acidic residues" evidence="1">
    <location>
        <begin position="310"/>
        <end position="323"/>
    </location>
</feature>
<gene>
    <name evidence="2" type="ORF">A3C93_03725</name>
</gene>
<proteinExistence type="predicted"/>
<name>A0A1G2DFE9_9BACT</name>
<feature type="compositionally biased region" description="Acidic residues" evidence="1">
    <location>
        <begin position="324"/>
        <end position="334"/>
    </location>
</feature>
<dbReference type="EMBL" id="MHLO01000030">
    <property type="protein sequence ID" value="OGZ11681.1"/>
    <property type="molecule type" value="Genomic_DNA"/>
</dbReference>
<dbReference type="AlphaFoldDB" id="A0A1G2DFE9"/>
<reference evidence="2 3" key="1">
    <citation type="journal article" date="2016" name="Nat. Commun.">
        <title>Thousands of microbial genomes shed light on interconnected biogeochemical processes in an aquifer system.</title>
        <authorList>
            <person name="Anantharaman K."/>
            <person name="Brown C.T."/>
            <person name="Hug L.A."/>
            <person name="Sharon I."/>
            <person name="Castelle C.J."/>
            <person name="Probst A.J."/>
            <person name="Thomas B.C."/>
            <person name="Singh A."/>
            <person name="Wilkins M.J."/>
            <person name="Karaoz U."/>
            <person name="Brodie E.L."/>
            <person name="Williams K.H."/>
            <person name="Hubbard S.S."/>
            <person name="Banfield J.F."/>
        </authorList>
    </citation>
    <scope>NUCLEOTIDE SEQUENCE [LARGE SCALE GENOMIC DNA]</scope>
</reference>